<keyword evidence="4" id="KW-1185">Reference proteome</keyword>
<dbReference type="Gene3D" id="1.10.8.270">
    <property type="entry name" value="putative rabgap domain of human tbc1 domain family member 14 like domains"/>
    <property type="match status" value="1"/>
</dbReference>
<dbReference type="OrthoDB" id="27140at2759"/>
<evidence type="ECO:0000259" key="2">
    <source>
        <dbReference type="PROSITE" id="PS50086"/>
    </source>
</evidence>
<proteinExistence type="predicted"/>
<sequence length="395" mass="43155">MASTLEDVRDALSHEVAVSLELLSDMALHGLPSDARGEVWRYLLHVQNPDKSRELASAVGRQYLYQLLPKQLADPLVVPRMRRDIRTHLQSCLPLQTVIEPVAFLLERVLSTYLLNNPDIVYSASLVLICTPFLATQEAEVDVYCCFEQLMCRPEVRDLHVFSRGMPAALAIPGGYSDSSVAPLAAGPPGTPTPSISDLVLSLKRLNTTHAGPPSPPPSSLLPLPPDDTGDAGDVSPCQGDGCTASSGEHSASSSSSNTNNSNGARTSSIHPAQANLSRFILLLRVVLPDLYALFDEVEIDSRAWAAGWLSHLLAGELPLASLLRLWDSYFASPEGVSLHPYVCVAILRQFQDELDELDRHELLSFLRCLPHLDMEQILADAHSIRLEVSEMNIM</sequence>
<dbReference type="GeneID" id="20525305"/>
<dbReference type="SMART" id="SM00164">
    <property type="entry name" value="TBC"/>
    <property type="match status" value="1"/>
</dbReference>
<gene>
    <name evidence="3" type="ORF">H696_00580</name>
</gene>
<dbReference type="Gene3D" id="1.10.472.80">
    <property type="entry name" value="Ypt/Rab-GAP domain of gyp1p, domain 3"/>
    <property type="match status" value="1"/>
</dbReference>
<evidence type="ECO:0000313" key="3">
    <source>
        <dbReference type="EMBL" id="KCV73031.1"/>
    </source>
</evidence>
<dbReference type="eggNOG" id="KOG1092">
    <property type="taxonomic scope" value="Eukaryota"/>
</dbReference>
<protein>
    <recommendedName>
        <fullName evidence="2">Rab-GAP TBC domain-containing protein</fullName>
    </recommendedName>
</protein>
<dbReference type="Pfam" id="PF00566">
    <property type="entry name" value="RabGAP-TBC"/>
    <property type="match status" value="2"/>
</dbReference>
<dbReference type="STRING" id="691883.A0A058ZGF0"/>
<feature type="compositionally biased region" description="Low complexity" evidence="1">
    <location>
        <begin position="244"/>
        <end position="267"/>
    </location>
</feature>
<dbReference type="InterPro" id="IPR035969">
    <property type="entry name" value="Rab-GAP_TBC_sf"/>
</dbReference>
<name>A0A058ZGF0_FONAL</name>
<reference evidence="3" key="1">
    <citation type="submission" date="2013-04" db="EMBL/GenBank/DDBJ databases">
        <title>The Genome Sequence of Fonticula alba ATCC 38817.</title>
        <authorList>
            <consortium name="The Broad Institute Genomics Platform"/>
            <person name="Russ C."/>
            <person name="Cuomo C."/>
            <person name="Burger G."/>
            <person name="Gray M.W."/>
            <person name="Holland P.W.H."/>
            <person name="King N."/>
            <person name="Lang F.B.F."/>
            <person name="Roger A.J."/>
            <person name="Ruiz-Trillo I."/>
            <person name="Brown M."/>
            <person name="Walker B."/>
            <person name="Young S."/>
            <person name="Zeng Q."/>
            <person name="Gargeya S."/>
            <person name="Fitzgerald M."/>
            <person name="Haas B."/>
            <person name="Abouelleil A."/>
            <person name="Allen A.W."/>
            <person name="Alvarado L."/>
            <person name="Arachchi H.M."/>
            <person name="Berlin A.M."/>
            <person name="Chapman S.B."/>
            <person name="Gainer-Dewar J."/>
            <person name="Goldberg J."/>
            <person name="Griggs A."/>
            <person name="Gujja S."/>
            <person name="Hansen M."/>
            <person name="Howarth C."/>
            <person name="Imamovic A."/>
            <person name="Ireland A."/>
            <person name="Larimer J."/>
            <person name="McCowan C."/>
            <person name="Murphy C."/>
            <person name="Pearson M."/>
            <person name="Poon T.W."/>
            <person name="Priest M."/>
            <person name="Roberts A."/>
            <person name="Saif S."/>
            <person name="Shea T."/>
            <person name="Sisk P."/>
            <person name="Sykes S."/>
            <person name="Wortman J."/>
            <person name="Nusbaum C."/>
            <person name="Birren B."/>
        </authorList>
    </citation>
    <scope>NUCLEOTIDE SEQUENCE [LARGE SCALE GENOMIC DNA]</scope>
    <source>
        <strain evidence="3">ATCC 38817</strain>
    </source>
</reference>
<evidence type="ECO:0000313" key="4">
    <source>
        <dbReference type="Proteomes" id="UP000030693"/>
    </source>
</evidence>
<feature type="region of interest" description="Disordered" evidence="1">
    <location>
        <begin position="207"/>
        <end position="267"/>
    </location>
</feature>
<dbReference type="GO" id="GO:0005096">
    <property type="term" value="F:GTPase activator activity"/>
    <property type="evidence" value="ECO:0007669"/>
    <property type="project" value="TreeGrafter"/>
</dbReference>
<dbReference type="PROSITE" id="PS50086">
    <property type="entry name" value="TBC_RABGAP"/>
    <property type="match status" value="1"/>
</dbReference>
<dbReference type="EMBL" id="KB932201">
    <property type="protein sequence ID" value="KCV73031.1"/>
    <property type="molecule type" value="Genomic_DNA"/>
</dbReference>
<dbReference type="AlphaFoldDB" id="A0A058ZGF0"/>
<accession>A0A058ZGF0</accession>
<dbReference type="InterPro" id="IPR000195">
    <property type="entry name" value="Rab-GAP-TBC_dom"/>
</dbReference>
<dbReference type="PANTHER" id="PTHR22957:SF268">
    <property type="entry name" value="ANKYRIN REPEAT-CONTAINING PROTEIN"/>
    <property type="match status" value="1"/>
</dbReference>
<dbReference type="PANTHER" id="PTHR22957">
    <property type="entry name" value="TBC1 DOMAIN FAMILY MEMBER GTPASE-ACTIVATING PROTEIN"/>
    <property type="match status" value="1"/>
</dbReference>
<dbReference type="SUPFAM" id="SSF47923">
    <property type="entry name" value="Ypt/Rab-GAP domain of gyp1p"/>
    <property type="match status" value="2"/>
</dbReference>
<organism evidence="3">
    <name type="scientific">Fonticula alba</name>
    <name type="common">Slime mold</name>
    <dbReference type="NCBI Taxonomy" id="691883"/>
    <lineage>
        <taxon>Eukaryota</taxon>
        <taxon>Rotosphaerida</taxon>
        <taxon>Fonticulaceae</taxon>
        <taxon>Fonticula</taxon>
    </lineage>
</organism>
<feature type="compositionally biased region" description="Pro residues" evidence="1">
    <location>
        <begin position="213"/>
        <end position="226"/>
    </location>
</feature>
<feature type="domain" description="Rab-GAP TBC" evidence="2">
    <location>
        <begin position="30"/>
        <end position="334"/>
    </location>
</feature>
<dbReference type="RefSeq" id="XP_009492732.1">
    <property type="nucleotide sequence ID" value="XM_009494457.1"/>
</dbReference>
<evidence type="ECO:0000256" key="1">
    <source>
        <dbReference type="SAM" id="MobiDB-lite"/>
    </source>
</evidence>
<dbReference type="Proteomes" id="UP000030693">
    <property type="component" value="Unassembled WGS sequence"/>
</dbReference>